<dbReference type="EMBL" id="WIXP02000007">
    <property type="protein sequence ID" value="KAF6207568.1"/>
    <property type="molecule type" value="Genomic_DNA"/>
</dbReference>
<proteinExistence type="predicted"/>
<accession>A0A8S9XH27</accession>
<protein>
    <submittedName>
        <fullName evidence="2">Uncharacterized protein</fullName>
    </submittedName>
</protein>
<keyword evidence="3" id="KW-1185">Reference proteome</keyword>
<dbReference type="AlphaFoldDB" id="A0A8S9XH27"/>
<organism evidence="2 3">
    <name type="scientific">Apolygus lucorum</name>
    <name type="common">Small green plant bug</name>
    <name type="synonym">Lygocoris lucorum</name>
    <dbReference type="NCBI Taxonomy" id="248454"/>
    <lineage>
        <taxon>Eukaryota</taxon>
        <taxon>Metazoa</taxon>
        <taxon>Ecdysozoa</taxon>
        <taxon>Arthropoda</taxon>
        <taxon>Hexapoda</taxon>
        <taxon>Insecta</taxon>
        <taxon>Pterygota</taxon>
        <taxon>Neoptera</taxon>
        <taxon>Paraneoptera</taxon>
        <taxon>Hemiptera</taxon>
        <taxon>Heteroptera</taxon>
        <taxon>Panheteroptera</taxon>
        <taxon>Cimicomorpha</taxon>
        <taxon>Miridae</taxon>
        <taxon>Mirini</taxon>
        <taxon>Apolygus</taxon>
    </lineage>
</organism>
<feature type="compositionally biased region" description="Basic and acidic residues" evidence="1">
    <location>
        <begin position="114"/>
        <end position="125"/>
    </location>
</feature>
<dbReference type="Proteomes" id="UP000466442">
    <property type="component" value="Unassembled WGS sequence"/>
</dbReference>
<gene>
    <name evidence="2" type="ORF">GE061_016015</name>
</gene>
<feature type="region of interest" description="Disordered" evidence="1">
    <location>
        <begin position="114"/>
        <end position="153"/>
    </location>
</feature>
<reference evidence="2" key="1">
    <citation type="journal article" date="2021" name="Mol. Ecol. Resour.">
        <title>Apolygus lucorum genome provides insights into omnivorousness and mesophyll feeding.</title>
        <authorList>
            <person name="Liu Y."/>
            <person name="Liu H."/>
            <person name="Wang H."/>
            <person name="Huang T."/>
            <person name="Liu B."/>
            <person name="Yang B."/>
            <person name="Yin L."/>
            <person name="Li B."/>
            <person name="Zhang Y."/>
            <person name="Zhang S."/>
            <person name="Jiang F."/>
            <person name="Zhang X."/>
            <person name="Ren Y."/>
            <person name="Wang B."/>
            <person name="Wang S."/>
            <person name="Lu Y."/>
            <person name="Wu K."/>
            <person name="Fan W."/>
            <person name="Wang G."/>
        </authorList>
    </citation>
    <scope>NUCLEOTIDE SEQUENCE</scope>
    <source>
        <strain evidence="2">12Hb</strain>
    </source>
</reference>
<sequence length="212" mass="24474">MTSFGKWTPTVMIRPKNHIRSSDYVDAVAFVPPYMKEPEDMQMIMSHSYAKKWNQEKTQFKQKLLEIQNENAVYLMRRYVVRGLGRKMRNLELAKRVPSRVKVGKKVPFAVRLRPPEDISSKSQEKSTAASKPTSLAKLPSSPSRQSKKVEIGGITEEVTNFEELNRKLEEFAETDTHLHAEQIGRKFKIYRVKCPKNHYHGCDCEADQSST</sequence>
<evidence type="ECO:0000256" key="1">
    <source>
        <dbReference type="SAM" id="MobiDB-lite"/>
    </source>
</evidence>
<evidence type="ECO:0000313" key="2">
    <source>
        <dbReference type="EMBL" id="KAF6207568.1"/>
    </source>
</evidence>
<name>A0A8S9XH27_APOLU</name>
<evidence type="ECO:0000313" key="3">
    <source>
        <dbReference type="Proteomes" id="UP000466442"/>
    </source>
</evidence>
<comment type="caution">
    <text evidence="2">The sequence shown here is derived from an EMBL/GenBank/DDBJ whole genome shotgun (WGS) entry which is preliminary data.</text>
</comment>